<organism evidence="1 2">
    <name type="scientific">Corchorus capsularis</name>
    <name type="common">Jute</name>
    <dbReference type="NCBI Taxonomy" id="210143"/>
    <lineage>
        <taxon>Eukaryota</taxon>
        <taxon>Viridiplantae</taxon>
        <taxon>Streptophyta</taxon>
        <taxon>Embryophyta</taxon>
        <taxon>Tracheophyta</taxon>
        <taxon>Spermatophyta</taxon>
        <taxon>Magnoliopsida</taxon>
        <taxon>eudicotyledons</taxon>
        <taxon>Gunneridae</taxon>
        <taxon>Pentapetalae</taxon>
        <taxon>rosids</taxon>
        <taxon>malvids</taxon>
        <taxon>Malvales</taxon>
        <taxon>Malvaceae</taxon>
        <taxon>Grewioideae</taxon>
        <taxon>Apeibeae</taxon>
        <taxon>Corchorus</taxon>
    </lineage>
</organism>
<evidence type="ECO:0000313" key="2">
    <source>
        <dbReference type="Proteomes" id="UP000188268"/>
    </source>
</evidence>
<proteinExistence type="predicted"/>
<dbReference type="Gramene" id="OMO54888">
    <property type="protein sequence ID" value="OMO54888"/>
    <property type="gene ID" value="CCACVL1_27488"/>
</dbReference>
<dbReference type="EMBL" id="AWWV01014851">
    <property type="protein sequence ID" value="OMO54888.1"/>
    <property type="molecule type" value="Genomic_DNA"/>
</dbReference>
<name>A0A1R3G9W1_COCAP</name>
<gene>
    <name evidence="1" type="ORF">CCACVL1_27488</name>
</gene>
<protein>
    <submittedName>
        <fullName evidence="1">Uncharacterized protein</fullName>
    </submittedName>
</protein>
<dbReference type="Proteomes" id="UP000188268">
    <property type="component" value="Unassembled WGS sequence"/>
</dbReference>
<evidence type="ECO:0000313" key="1">
    <source>
        <dbReference type="EMBL" id="OMO54888.1"/>
    </source>
</evidence>
<dbReference type="AlphaFoldDB" id="A0A1R3G9W1"/>
<sequence length="46" mass="5162">MEASEVKDAAKWRRLRRHHLAASGVKTPPFSGVLILRRLHLAASLD</sequence>
<keyword evidence="2" id="KW-1185">Reference proteome</keyword>
<accession>A0A1R3G9W1</accession>
<reference evidence="1 2" key="1">
    <citation type="submission" date="2013-09" db="EMBL/GenBank/DDBJ databases">
        <title>Corchorus capsularis genome sequencing.</title>
        <authorList>
            <person name="Alam M."/>
            <person name="Haque M.S."/>
            <person name="Islam M.S."/>
            <person name="Emdad E.M."/>
            <person name="Islam M.M."/>
            <person name="Ahmed B."/>
            <person name="Halim A."/>
            <person name="Hossen Q.M.M."/>
            <person name="Hossain M.Z."/>
            <person name="Ahmed R."/>
            <person name="Khan M.M."/>
            <person name="Islam R."/>
            <person name="Rashid M.M."/>
            <person name="Khan S.A."/>
            <person name="Rahman M.S."/>
            <person name="Alam M."/>
        </authorList>
    </citation>
    <scope>NUCLEOTIDE SEQUENCE [LARGE SCALE GENOMIC DNA]</scope>
    <source>
        <strain evidence="2">cv. CVL-1</strain>
        <tissue evidence="1">Whole seedling</tissue>
    </source>
</reference>
<comment type="caution">
    <text evidence="1">The sequence shown here is derived from an EMBL/GenBank/DDBJ whole genome shotgun (WGS) entry which is preliminary data.</text>
</comment>